<keyword evidence="4" id="KW-1185">Reference proteome</keyword>
<feature type="region of interest" description="Disordered" evidence="1">
    <location>
        <begin position="27"/>
        <end position="50"/>
    </location>
</feature>
<dbReference type="Proteomes" id="UP000503540">
    <property type="component" value="Chromosome"/>
</dbReference>
<dbReference type="AlphaFoldDB" id="A0A6G9YCY7"/>
<evidence type="ECO:0000256" key="1">
    <source>
        <dbReference type="SAM" id="MobiDB-lite"/>
    </source>
</evidence>
<accession>A0A6G9YCY7</accession>
<gene>
    <name evidence="3" type="ORF">F5544_15785</name>
</gene>
<dbReference type="KEGG" id="nah:F5544_15785"/>
<keyword evidence="2" id="KW-0732">Signal</keyword>
<organism evidence="3 4">
    <name type="scientific">Nocardia arthritidis</name>
    <dbReference type="NCBI Taxonomy" id="228602"/>
    <lineage>
        <taxon>Bacteria</taxon>
        <taxon>Bacillati</taxon>
        <taxon>Actinomycetota</taxon>
        <taxon>Actinomycetes</taxon>
        <taxon>Mycobacteriales</taxon>
        <taxon>Nocardiaceae</taxon>
        <taxon>Nocardia</taxon>
    </lineage>
</organism>
<proteinExistence type="predicted"/>
<dbReference type="RefSeq" id="WP_167473922.1">
    <property type="nucleotide sequence ID" value="NZ_CP046172.1"/>
</dbReference>
<feature type="signal peptide" evidence="2">
    <location>
        <begin position="1"/>
        <end position="25"/>
    </location>
</feature>
<feature type="compositionally biased region" description="Polar residues" evidence="1">
    <location>
        <begin position="33"/>
        <end position="43"/>
    </location>
</feature>
<evidence type="ECO:0000256" key="2">
    <source>
        <dbReference type="SAM" id="SignalP"/>
    </source>
</evidence>
<evidence type="ECO:0000313" key="4">
    <source>
        <dbReference type="Proteomes" id="UP000503540"/>
    </source>
</evidence>
<protein>
    <submittedName>
        <fullName evidence="3">Uncharacterized protein</fullName>
    </submittedName>
</protein>
<feature type="chain" id="PRO_5026346298" evidence="2">
    <location>
        <begin position="26"/>
        <end position="77"/>
    </location>
</feature>
<sequence>MFKKIVAGALMVSGIWVGTAATAAAAGSWHGPQPSQGQCQTAEDMNHSNHGGDPGIAYTCRYLTNQPEGAGWYYFYS</sequence>
<reference evidence="3 4" key="1">
    <citation type="journal article" date="2019" name="ACS Chem. Biol.">
        <title>Identification and Mobilization of a Cryptic Antibiotic Biosynthesis Gene Locus from a Human-Pathogenic Nocardia Isolate.</title>
        <authorList>
            <person name="Herisse M."/>
            <person name="Ishida K."/>
            <person name="Porter J.L."/>
            <person name="Howden B."/>
            <person name="Hertweck C."/>
            <person name="Stinear T.P."/>
            <person name="Pidot S.J."/>
        </authorList>
    </citation>
    <scope>NUCLEOTIDE SEQUENCE [LARGE SCALE GENOMIC DNA]</scope>
    <source>
        <strain evidence="3 4">AUSMDU00012717</strain>
    </source>
</reference>
<evidence type="ECO:0000313" key="3">
    <source>
        <dbReference type="EMBL" id="QIS11038.1"/>
    </source>
</evidence>
<dbReference type="EMBL" id="CP046172">
    <property type="protein sequence ID" value="QIS11038.1"/>
    <property type="molecule type" value="Genomic_DNA"/>
</dbReference>
<name>A0A6G9YCY7_9NOCA</name>